<sequence>MHTPRLLSRCLFVAFLLSFVSGAVLPARSPAARPECHDFDWTLHISASNDFGFAVPAATYNISATYCPPLKAVANRSQTVQLLIHGATGNKLYWSALASPDEQGYQTYNYSWTEFARLEGYHTLAIDRLGCGNSSHPDPALVRTTPEVEIVAQLLEILHSKSPRQASHSFLPSFSSVILTGFSFGSLVIDVLLNKPPSPSSIPLINATILTGYSHIPNSHPNPNVTISTQQFLPGSQVFPVRFKSLDPGYKTIATATNYAHSFFAGAYDPIVPNVIWSSEDVQASGEVNSLAAGASSFNISSVATYRAPTAIVAGEFDEPLCGGNCGSGDTDLLAMSKRYYPGVEEEEYFSLRVPNTGHMLHYHESARGTMEAVHDWLARMGF</sequence>
<dbReference type="AlphaFoldDB" id="A0AA38X0K2"/>
<dbReference type="Gene3D" id="3.40.50.1820">
    <property type="entry name" value="alpha/beta hydrolase"/>
    <property type="match status" value="1"/>
</dbReference>
<dbReference type="Pfam" id="PF12697">
    <property type="entry name" value="Abhydrolase_6"/>
    <property type="match status" value="1"/>
</dbReference>
<name>A0AA38X0K2_9EURO</name>
<evidence type="ECO:0000313" key="3">
    <source>
        <dbReference type="EMBL" id="KAJ9604578.1"/>
    </source>
</evidence>
<protein>
    <recommendedName>
        <fullName evidence="2">AB hydrolase-1 domain-containing protein</fullName>
    </recommendedName>
</protein>
<keyword evidence="4" id="KW-1185">Reference proteome</keyword>
<keyword evidence="1" id="KW-0732">Signal</keyword>
<feature type="signal peptide" evidence="1">
    <location>
        <begin position="1"/>
        <end position="22"/>
    </location>
</feature>
<evidence type="ECO:0000256" key="1">
    <source>
        <dbReference type="SAM" id="SignalP"/>
    </source>
</evidence>
<proteinExistence type="predicted"/>
<dbReference type="SUPFAM" id="SSF53474">
    <property type="entry name" value="alpha/beta-Hydrolases"/>
    <property type="match status" value="1"/>
</dbReference>
<feature type="domain" description="AB hydrolase-1" evidence="2">
    <location>
        <begin position="82"/>
        <end position="364"/>
    </location>
</feature>
<dbReference type="InterPro" id="IPR029058">
    <property type="entry name" value="AB_hydrolase_fold"/>
</dbReference>
<feature type="chain" id="PRO_5041446860" description="AB hydrolase-1 domain-containing protein" evidence="1">
    <location>
        <begin position="23"/>
        <end position="383"/>
    </location>
</feature>
<organism evidence="3 4">
    <name type="scientific">Cladophialophora chaetospira</name>
    <dbReference type="NCBI Taxonomy" id="386627"/>
    <lineage>
        <taxon>Eukaryota</taxon>
        <taxon>Fungi</taxon>
        <taxon>Dikarya</taxon>
        <taxon>Ascomycota</taxon>
        <taxon>Pezizomycotina</taxon>
        <taxon>Eurotiomycetes</taxon>
        <taxon>Chaetothyriomycetidae</taxon>
        <taxon>Chaetothyriales</taxon>
        <taxon>Herpotrichiellaceae</taxon>
        <taxon>Cladophialophora</taxon>
    </lineage>
</organism>
<comment type="caution">
    <text evidence="3">The sequence shown here is derived from an EMBL/GenBank/DDBJ whole genome shotgun (WGS) entry which is preliminary data.</text>
</comment>
<reference evidence="3" key="1">
    <citation type="submission" date="2022-10" db="EMBL/GenBank/DDBJ databases">
        <title>Culturing micro-colonial fungi from biological soil crusts in the Mojave desert and describing Neophaeococcomyces mojavensis, and introducing the new genera and species Taxawa tesnikishii.</title>
        <authorList>
            <person name="Kurbessoian T."/>
            <person name="Stajich J.E."/>
        </authorList>
    </citation>
    <scope>NUCLEOTIDE SEQUENCE</scope>
    <source>
        <strain evidence="3">TK_41</strain>
    </source>
</reference>
<accession>A0AA38X0K2</accession>
<dbReference type="InterPro" id="IPR000073">
    <property type="entry name" value="AB_hydrolase_1"/>
</dbReference>
<evidence type="ECO:0000259" key="2">
    <source>
        <dbReference type="Pfam" id="PF12697"/>
    </source>
</evidence>
<dbReference type="EMBL" id="JAPDRK010000018">
    <property type="protein sequence ID" value="KAJ9604578.1"/>
    <property type="molecule type" value="Genomic_DNA"/>
</dbReference>
<evidence type="ECO:0000313" key="4">
    <source>
        <dbReference type="Proteomes" id="UP001172673"/>
    </source>
</evidence>
<gene>
    <name evidence="3" type="ORF">H2200_010691</name>
</gene>
<dbReference type="Proteomes" id="UP001172673">
    <property type="component" value="Unassembled WGS sequence"/>
</dbReference>